<dbReference type="GO" id="GO:0034045">
    <property type="term" value="C:phagophore assembly site membrane"/>
    <property type="evidence" value="ECO:0007669"/>
    <property type="project" value="UniProtKB-SubCell"/>
</dbReference>
<comment type="similarity">
    <text evidence="1 6">Belongs to the ATG17 family.</text>
</comment>
<comment type="subcellular location">
    <subcellularLocation>
        <location evidence="6">Cytoplasm</location>
    </subcellularLocation>
    <subcellularLocation>
        <location evidence="6">Preautophagosomal structure membrane</location>
        <topology evidence="6">Peripheral membrane protein</topology>
    </subcellularLocation>
</comment>
<keyword evidence="3 6" id="KW-0963">Cytoplasm</keyword>
<dbReference type="GO" id="GO:0030295">
    <property type="term" value="F:protein kinase activator activity"/>
    <property type="evidence" value="ECO:0007669"/>
    <property type="project" value="TreeGrafter"/>
</dbReference>
<dbReference type="EMBL" id="MU004244">
    <property type="protein sequence ID" value="KAF2663627.1"/>
    <property type="molecule type" value="Genomic_DNA"/>
</dbReference>
<evidence type="ECO:0000259" key="7">
    <source>
        <dbReference type="Pfam" id="PF04108"/>
    </source>
</evidence>
<dbReference type="GO" id="GO:0000045">
    <property type="term" value="P:autophagosome assembly"/>
    <property type="evidence" value="ECO:0007669"/>
    <property type="project" value="TreeGrafter"/>
</dbReference>
<protein>
    <recommendedName>
        <fullName evidence="2 6">Autophagy-related protein 17</fullName>
    </recommendedName>
</protein>
<evidence type="ECO:0000256" key="1">
    <source>
        <dbReference type="ARBA" id="ARBA00006259"/>
    </source>
</evidence>
<evidence type="ECO:0000256" key="5">
    <source>
        <dbReference type="ARBA" id="ARBA00023136"/>
    </source>
</evidence>
<keyword evidence="9" id="KW-1185">Reference proteome</keyword>
<dbReference type="Proteomes" id="UP000799302">
    <property type="component" value="Unassembled WGS sequence"/>
</dbReference>
<keyword evidence="4 6" id="KW-0072">Autophagy</keyword>
<organism evidence="8 9">
    <name type="scientific">Microthyrium microscopicum</name>
    <dbReference type="NCBI Taxonomy" id="703497"/>
    <lineage>
        <taxon>Eukaryota</taxon>
        <taxon>Fungi</taxon>
        <taxon>Dikarya</taxon>
        <taxon>Ascomycota</taxon>
        <taxon>Pezizomycotina</taxon>
        <taxon>Dothideomycetes</taxon>
        <taxon>Dothideomycetes incertae sedis</taxon>
        <taxon>Microthyriales</taxon>
        <taxon>Microthyriaceae</taxon>
        <taxon>Microthyrium</taxon>
    </lineage>
</organism>
<proteinExistence type="inferred from homology"/>
<dbReference type="GO" id="GO:0034727">
    <property type="term" value="P:piecemeal microautophagy of the nucleus"/>
    <property type="evidence" value="ECO:0007669"/>
    <property type="project" value="TreeGrafter"/>
</dbReference>
<dbReference type="GO" id="GO:1990316">
    <property type="term" value="C:Atg1/ULK1 kinase complex"/>
    <property type="evidence" value="ECO:0007669"/>
    <property type="project" value="TreeGrafter"/>
</dbReference>
<feature type="domain" description="Autophagy protein ATG17-like" evidence="7">
    <location>
        <begin position="37"/>
        <end position="442"/>
    </location>
</feature>
<name>A0A6A6TWT8_9PEZI</name>
<dbReference type="Pfam" id="PF04108">
    <property type="entry name" value="ATG17_like"/>
    <property type="match status" value="1"/>
</dbReference>
<dbReference type="AlphaFoldDB" id="A0A6A6TWT8"/>
<dbReference type="PANTHER" id="PTHR28005:SF1">
    <property type="entry name" value="AUTOPHAGY-RELATED PROTEIN 17"/>
    <property type="match status" value="1"/>
</dbReference>
<dbReference type="InterPro" id="IPR007240">
    <property type="entry name" value="Atg17"/>
</dbReference>
<dbReference type="GO" id="GO:0000422">
    <property type="term" value="P:autophagy of mitochondrion"/>
    <property type="evidence" value="ECO:0007669"/>
    <property type="project" value="TreeGrafter"/>
</dbReference>
<comment type="function">
    <text evidence="6">Autophagy-specific protein that functions in response to autophagy-inducing signals as a scaffold to recruit other ATG proteins to organize preautophagosomal structure (PAS) formation. Modulates the timing and magnitude of the autophagy response, such as the size of the sequestering vesicles. Plays particularly a role in pexophagy and nucleophagy.</text>
</comment>
<dbReference type="OrthoDB" id="1937984at2759"/>
<accession>A0A6A6TWT8</accession>
<reference evidence="8" key="1">
    <citation type="journal article" date="2020" name="Stud. Mycol.">
        <title>101 Dothideomycetes genomes: a test case for predicting lifestyles and emergence of pathogens.</title>
        <authorList>
            <person name="Haridas S."/>
            <person name="Albert R."/>
            <person name="Binder M."/>
            <person name="Bloem J."/>
            <person name="Labutti K."/>
            <person name="Salamov A."/>
            <person name="Andreopoulos B."/>
            <person name="Baker S."/>
            <person name="Barry K."/>
            <person name="Bills G."/>
            <person name="Bluhm B."/>
            <person name="Cannon C."/>
            <person name="Castanera R."/>
            <person name="Culley D."/>
            <person name="Daum C."/>
            <person name="Ezra D."/>
            <person name="Gonzalez J."/>
            <person name="Henrissat B."/>
            <person name="Kuo A."/>
            <person name="Liang C."/>
            <person name="Lipzen A."/>
            <person name="Lutzoni F."/>
            <person name="Magnuson J."/>
            <person name="Mondo S."/>
            <person name="Nolan M."/>
            <person name="Ohm R."/>
            <person name="Pangilinan J."/>
            <person name="Park H.-J."/>
            <person name="Ramirez L."/>
            <person name="Alfaro M."/>
            <person name="Sun H."/>
            <person name="Tritt A."/>
            <person name="Yoshinaga Y."/>
            <person name="Zwiers L.-H."/>
            <person name="Turgeon B."/>
            <person name="Goodwin S."/>
            <person name="Spatafora J."/>
            <person name="Crous P."/>
            <person name="Grigoriev I."/>
        </authorList>
    </citation>
    <scope>NUCLEOTIDE SEQUENCE</scope>
    <source>
        <strain evidence="8">CBS 115976</strain>
    </source>
</reference>
<evidence type="ECO:0000313" key="8">
    <source>
        <dbReference type="EMBL" id="KAF2663627.1"/>
    </source>
</evidence>
<gene>
    <name evidence="8" type="ORF">BT63DRAFT_460742</name>
</gene>
<sequence length="490" mass="54718">MGSPQPPDSPSSSVGSLEVDEPSLDQLVGIFLASKRSLLSTEQVRRAQEIVDTGRGAVEENAVLTARNSFVRYAVSVQLESLEAIRQGVRVVESDGQLELKETVRTLDQASARLNETLESLRNTMVEAAFRPPDEEPKCLFDFVDEKGVDELYDSIKQSMDKFDVSRKSLVDTSASFDDDLKMITDALEPQSEAEDQYINEEDDSPIPSFFYSLESNATEVASHLEGLVKHYDLCISALRHTEGGGEAMLKFTQVDIGQDQGLEGLGLGITKFDEESAPKSLGPEEHAAMLKVLTKDAGEVDEVVIEISDRLADMEEHLSQIQTYITMLRATTARQQNALRVIKTVSEHVPTYIHSCADFQAAWEEEKDILATKVDEIEGLHDFYIAFGSGYDNLILEVQRRRQVKREMEKIAKKAMTEISKLYKADMVKREDFGVEHAEYLPADIWPGWDNPPAQFEISVDGEEATKLPELHKDVVDKAIRRLDARGGL</sequence>
<keyword evidence="5" id="KW-0472">Membrane</keyword>
<evidence type="ECO:0000256" key="2">
    <source>
        <dbReference type="ARBA" id="ARBA00013806"/>
    </source>
</evidence>
<dbReference type="InterPro" id="IPR045326">
    <property type="entry name" value="ATG17-like_dom"/>
</dbReference>
<dbReference type="GO" id="GO:0060090">
    <property type="term" value="F:molecular adaptor activity"/>
    <property type="evidence" value="ECO:0007669"/>
    <property type="project" value="TreeGrafter"/>
</dbReference>
<dbReference type="PANTHER" id="PTHR28005">
    <property type="entry name" value="AUTOPHAGY-RELATED PROTEIN 17"/>
    <property type="match status" value="1"/>
</dbReference>
<evidence type="ECO:0000256" key="3">
    <source>
        <dbReference type="ARBA" id="ARBA00022490"/>
    </source>
</evidence>
<evidence type="ECO:0000313" key="9">
    <source>
        <dbReference type="Proteomes" id="UP000799302"/>
    </source>
</evidence>
<evidence type="ECO:0000256" key="6">
    <source>
        <dbReference type="RuleBase" id="RU368080"/>
    </source>
</evidence>
<evidence type="ECO:0000256" key="4">
    <source>
        <dbReference type="ARBA" id="ARBA00023006"/>
    </source>
</evidence>